<organism evidence="1 2">
    <name type="scientific">Mogibacterium timidum ATCC 33093</name>
    <dbReference type="NCBI Taxonomy" id="1401079"/>
    <lineage>
        <taxon>Bacteria</taxon>
        <taxon>Bacillati</taxon>
        <taxon>Bacillota</taxon>
        <taxon>Clostridia</taxon>
        <taxon>Peptostreptococcales</taxon>
        <taxon>Anaerovoracaceae</taxon>
        <taxon>Mogibacterium</taxon>
    </lineage>
</organism>
<accession>X8IP41</accession>
<evidence type="ECO:0000313" key="1">
    <source>
        <dbReference type="EMBL" id="EUC51540.1"/>
    </source>
</evidence>
<evidence type="ECO:0000313" key="2">
    <source>
        <dbReference type="Proteomes" id="UP000022645"/>
    </source>
</evidence>
<proteinExistence type="predicted"/>
<dbReference type="Proteomes" id="UP000022645">
    <property type="component" value="Unassembled WGS sequence"/>
</dbReference>
<protein>
    <submittedName>
        <fullName evidence="1">Uncharacterized protein</fullName>
    </submittedName>
</protein>
<dbReference type="RefSeq" id="WP_036382006.1">
    <property type="nucleotide sequence ID" value="NZ_JALU01000028.1"/>
</dbReference>
<gene>
    <name evidence="1" type="ORF">HMPREF0581_0826</name>
</gene>
<dbReference type="EMBL" id="JALU01000028">
    <property type="protein sequence ID" value="EUC51540.1"/>
    <property type="molecule type" value="Genomic_DNA"/>
</dbReference>
<sequence length="185" mass="21503">MNTAEASLLCWAIVLIWGIILFLFKRICLDKIRNGVLKYLFGMMLAYSILVLIFIASEQIPNLRIALQNWRLWITRGMHASIILVLIPAGYSIFLIGKGYSKEGGNRAPWRWKLKMMASMVFSTWITFFSLIFLSFLYKGTSFSELVFMIKESFQYTGWWMLGFVASCALLLLVVWLDHKKHIQK</sequence>
<dbReference type="AlphaFoldDB" id="X8IP41"/>
<name>X8IP41_9FIRM</name>
<comment type="caution">
    <text evidence="1">The sequence shown here is derived from an EMBL/GenBank/DDBJ whole genome shotgun (WGS) entry which is preliminary data.</text>
</comment>
<reference evidence="1 2" key="1">
    <citation type="submission" date="2014-01" db="EMBL/GenBank/DDBJ databases">
        <authorList>
            <person name="Durkin A.S."/>
            <person name="McCorrison J."/>
            <person name="Torralba M."/>
            <person name="Gillis M."/>
            <person name="Haft D.H."/>
            <person name="Methe B."/>
            <person name="Sutton G."/>
            <person name="Nelson K.E."/>
        </authorList>
    </citation>
    <scope>NUCLEOTIDE SEQUENCE [LARGE SCALE GENOMIC DNA]</scope>
    <source>
        <strain evidence="1 2">ATCC 33093</strain>
    </source>
</reference>